<dbReference type="AlphaFoldDB" id="A0A8X8XTU2"/>
<name>A0A8X8XTU2_SALSN</name>
<comment type="caution">
    <text evidence="3">The sequence shown here is derived from an EMBL/GenBank/DDBJ whole genome shotgun (WGS) entry which is preliminary data.</text>
</comment>
<feature type="domain" description="Glycosyltransferase N-terminal" evidence="2">
    <location>
        <begin position="9"/>
        <end position="107"/>
    </location>
</feature>
<dbReference type="Pfam" id="PF26168">
    <property type="entry name" value="Glyco_transf_N"/>
    <property type="match status" value="1"/>
</dbReference>
<evidence type="ECO:0000259" key="2">
    <source>
        <dbReference type="Pfam" id="PF26168"/>
    </source>
</evidence>
<keyword evidence="4" id="KW-1185">Reference proteome</keyword>
<evidence type="ECO:0000313" key="3">
    <source>
        <dbReference type="EMBL" id="KAG6417421.1"/>
    </source>
</evidence>
<proteinExistence type="inferred from homology"/>
<dbReference type="SUPFAM" id="SSF53756">
    <property type="entry name" value="UDP-Glycosyltransferase/glycogen phosphorylase"/>
    <property type="match status" value="1"/>
</dbReference>
<accession>A0A8X8XTU2</accession>
<dbReference type="PANTHER" id="PTHR11926">
    <property type="entry name" value="GLUCOSYL/GLUCURONOSYL TRANSFERASES"/>
    <property type="match status" value="1"/>
</dbReference>
<dbReference type="PANTHER" id="PTHR11926:SF1498">
    <property type="entry name" value="GLYCOSYLTRANSFERASE"/>
    <property type="match status" value="1"/>
</dbReference>
<dbReference type="Gene3D" id="3.40.50.2000">
    <property type="entry name" value="Glycogen Phosphorylase B"/>
    <property type="match status" value="1"/>
</dbReference>
<reference evidence="3" key="2">
    <citation type="submission" date="2020-08" db="EMBL/GenBank/DDBJ databases">
        <title>Plant Genome Project.</title>
        <authorList>
            <person name="Zhang R.-G."/>
        </authorList>
    </citation>
    <scope>NUCLEOTIDE SEQUENCE</scope>
    <source>
        <strain evidence="3">Huo1</strain>
        <tissue evidence="3">Leaf</tissue>
    </source>
</reference>
<evidence type="ECO:0000313" key="4">
    <source>
        <dbReference type="Proteomes" id="UP000298416"/>
    </source>
</evidence>
<evidence type="ECO:0000256" key="1">
    <source>
        <dbReference type="ARBA" id="ARBA00009995"/>
    </source>
</evidence>
<protein>
    <recommendedName>
        <fullName evidence="2">Glycosyltransferase N-terminal domain-containing protein</fullName>
    </recommendedName>
</protein>
<reference evidence="3" key="1">
    <citation type="submission" date="2018-01" db="EMBL/GenBank/DDBJ databases">
        <authorList>
            <person name="Mao J.F."/>
        </authorList>
    </citation>
    <scope>NUCLEOTIDE SEQUENCE</scope>
    <source>
        <strain evidence="3">Huo1</strain>
        <tissue evidence="3">Leaf</tissue>
    </source>
</reference>
<dbReference type="GO" id="GO:0080044">
    <property type="term" value="F:quercetin 7-O-glucosyltransferase activity"/>
    <property type="evidence" value="ECO:0007669"/>
    <property type="project" value="TreeGrafter"/>
</dbReference>
<organism evidence="3">
    <name type="scientific">Salvia splendens</name>
    <name type="common">Scarlet sage</name>
    <dbReference type="NCBI Taxonomy" id="180675"/>
    <lineage>
        <taxon>Eukaryota</taxon>
        <taxon>Viridiplantae</taxon>
        <taxon>Streptophyta</taxon>
        <taxon>Embryophyta</taxon>
        <taxon>Tracheophyta</taxon>
        <taxon>Spermatophyta</taxon>
        <taxon>Magnoliopsida</taxon>
        <taxon>eudicotyledons</taxon>
        <taxon>Gunneridae</taxon>
        <taxon>Pentapetalae</taxon>
        <taxon>asterids</taxon>
        <taxon>lamiids</taxon>
        <taxon>Lamiales</taxon>
        <taxon>Lamiaceae</taxon>
        <taxon>Nepetoideae</taxon>
        <taxon>Mentheae</taxon>
        <taxon>Salviinae</taxon>
        <taxon>Salvia</taxon>
        <taxon>Salvia subgen. Calosphace</taxon>
        <taxon>core Calosphace</taxon>
    </lineage>
</organism>
<dbReference type="GO" id="GO:0080043">
    <property type="term" value="F:quercetin 3-O-glucosyltransferase activity"/>
    <property type="evidence" value="ECO:0007669"/>
    <property type="project" value="TreeGrafter"/>
</dbReference>
<dbReference type="Proteomes" id="UP000298416">
    <property type="component" value="Unassembled WGS sequence"/>
</dbReference>
<sequence length="115" mass="12462">MSSISKAHAVCVPFPAQGHVSPMLKLAKLLHHNGFFITFVNTDYNHRRLINSRGPAAVAGLPDFRFATIPDGMPPSDADSTQDFPSLCLSTSTTCLEPLCDLIQSLTPPATGRRR</sequence>
<dbReference type="InterPro" id="IPR058980">
    <property type="entry name" value="Glyco_transf_N"/>
</dbReference>
<comment type="similarity">
    <text evidence="1">Belongs to the UDP-glycosyltransferase family.</text>
</comment>
<gene>
    <name evidence="3" type="ORF">SASPL_119579</name>
</gene>
<dbReference type="EMBL" id="PNBA02000007">
    <property type="protein sequence ID" value="KAG6417421.1"/>
    <property type="molecule type" value="Genomic_DNA"/>
</dbReference>